<dbReference type="HOGENOM" id="CLU_1631837_0_0_11"/>
<feature type="region of interest" description="Disordered" evidence="1">
    <location>
        <begin position="105"/>
        <end position="162"/>
    </location>
</feature>
<reference evidence="2 3" key="1">
    <citation type="submission" date="2012-02" db="EMBL/GenBank/DDBJ databases">
        <title>Complete genome sequence of Actinoplanes missouriensis 431 (= NBRC 102363).</title>
        <authorList>
            <person name="Ohnishi Y."/>
            <person name="Ishikawa J."/>
            <person name="Sekine M."/>
            <person name="Hosoyama A."/>
            <person name="Harada T."/>
            <person name="Narita H."/>
            <person name="Hata T."/>
            <person name="Konno Y."/>
            <person name="Tutikane K."/>
            <person name="Fujita N."/>
            <person name="Horinouchi S."/>
            <person name="Hayakawa M."/>
        </authorList>
    </citation>
    <scope>NUCLEOTIDE SEQUENCE [LARGE SCALE GENOMIC DNA]</scope>
    <source>
        <strain evidence="3">ATCC 14538 / DSM 43046 / CBS 188.64 / JCM 3121 / NBRC 102363 / NCIMB 12654 / NRRL B-3342 / UNCC 431</strain>
    </source>
</reference>
<dbReference type="OrthoDB" id="5187921at2"/>
<evidence type="ECO:0000313" key="2">
    <source>
        <dbReference type="EMBL" id="BAL89949.1"/>
    </source>
</evidence>
<dbReference type="AlphaFoldDB" id="I0HAB2"/>
<dbReference type="PATRIC" id="fig|512565.3.peg.4718"/>
<dbReference type="KEGG" id="ams:AMIS_47290"/>
<proteinExistence type="predicted"/>
<evidence type="ECO:0000313" key="3">
    <source>
        <dbReference type="Proteomes" id="UP000007882"/>
    </source>
</evidence>
<gene>
    <name evidence="2" type="ordered locus">AMIS_47290</name>
</gene>
<feature type="compositionally biased region" description="Low complexity" evidence="1">
    <location>
        <begin position="124"/>
        <end position="156"/>
    </location>
</feature>
<dbReference type="Proteomes" id="UP000007882">
    <property type="component" value="Chromosome"/>
</dbReference>
<organism evidence="2 3">
    <name type="scientific">Actinoplanes missouriensis (strain ATCC 14538 / DSM 43046 / CBS 188.64 / JCM 3121 / NBRC 102363 / NCIMB 12654 / NRRL B-3342 / UNCC 431)</name>
    <dbReference type="NCBI Taxonomy" id="512565"/>
    <lineage>
        <taxon>Bacteria</taxon>
        <taxon>Bacillati</taxon>
        <taxon>Actinomycetota</taxon>
        <taxon>Actinomycetes</taxon>
        <taxon>Micromonosporales</taxon>
        <taxon>Micromonosporaceae</taxon>
        <taxon>Actinoplanes</taxon>
    </lineage>
</organism>
<keyword evidence="3" id="KW-1185">Reference proteome</keyword>
<dbReference type="EMBL" id="AP012319">
    <property type="protein sequence ID" value="BAL89949.1"/>
    <property type="molecule type" value="Genomic_DNA"/>
</dbReference>
<accession>I0HAB2</accession>
<dbReference type="eggNOG" id="ENOG50344YR">
    <property type="taxonomic scope" value="Bacteria"/>
</dbReference>
<protein>
    <submittedName>
        <fullName evidence="2">Uncharacterized protein</fullName>
    </submittedName>
</protein>
<evidence type="ECO:0000256" key="1">
    <source>
        <dbReference type="SAM" id="MobiDB-lite"/>
    </source>
</evidence>
<sequence>MSLPDLAAYAPHRSVTDADFEGTAVPGLRADFYRRAEGDRIASVGRYSYGGREVLMAWGYVDEEHCRRHAVHDPSRGWQPVTEGCPDVRVVRTGERVVGLEVRTPEGTWVRAGATSRPGRAGTPESAPESAGDSAPGSAGESAPESAGESAPGSAARSGQAG</sequence>
<name>I0HAB2_ACTM4</name>
<dbReference type="RefSeq" id="WP_014444838.1">
    <property type="nucleotide sequence ID" value="NC_017093.1"/>
</dbReference>